<accession>A0AAD4ZM78</accession>
<feature type="region of interest" description="Disordered" evidence="1">
    <location>
        <begin position="157"/>
        <end position="183"/>
    </location>
</feature>
<evidence type="ECO:0000313" key="3">
    <source>
        <dbReference type="Proteomes" id="UP001054821"/>
    </source>
</evidence>
<dbReference type="Proteomes" id="UP001054821">
    <property type="component" value="Chromosome 1"/>
</dbReference>
<gene>
    <name evidence="2" type="ORF">L3X38_003511</name>
</gene>
<dbReference type="EMBL" id="JAJFAZ020000001">
    <property type="protein sequence ID" value="KAI5350620.1"/>
    <property type="molecule type" value="Genomic_DNA"/>
</dbReference>
<keyword evidence="3" id="KW-1185">Reference proteome</keyword>
<proteinExistence type="predicted"/>
<evidence type="ECO:0000313" key="2">
    <source>
        <dbReference type="EMBL" id="KAI5350620.1"/>
    </source>
</evidence>
<name>A0AAD4ZM78_PRUDU</name>
<sequence>MRKASAEEPCRTCRFLSIRTSNTAPPFFEQSAAFNNGPTAFSSQSPAANSSTISKNRAYLSSPIRTKLCRKTLSPVRTARLHTQLPNSFRAQLLYNNGGGGDGNVNGDGGCGEVMVEEVGVVVVVAVGVRCGGGGDDSDGGGGGGGSGGCRGSDGDDVGGGCGGSNDDDCGGGGSGGGGKDLS</sequence>
<feature type="compositionally biased region" description="Gly residues" evidence="1">
    <location>
        <begin position="171"/>
        <end position="183"/>
    </location>
</feature>
<comment type="caution">
    <text evidence="2">The sequence shown here is derived from an EMBL/GenBank/DDBJ whole genome shotgun (WGS) entry which is preliminary data.</text>
</comment>
<protein>
    <submittedName>
        <fullName evidence="2">Uncharacterized protein</fullName>
    </submittedName>
</protein>
<evidence type="ECO:0000256" key="1">
    <source>
        <dbReference type="SAM" id="MobiDB-lite"/>
    </source>
</evidence>
<reference evidence="2 3" key="1">
    <citation type="journal article" date="2022" name="G3 (Bethesda)">
        <title>Whole-genome sequence and methylome profiling of the almond [Prunus dulcis (Mill.) D.A. Webb] cultivar 'Nonpareil'.</title>
        <authorList>
            <person name="D'Amico-Willman K.M."/>
            <person name="Ouma W.Z."/>
            <person name="Meulia T."/>
            <person name="Sideli G.M."/>
            <person name="Gradziel T.M."/>
            <person name="Fresnedo-Ramirez J."/>
        </authorList>
    </citation>
    <scope>NUCLEOTIDE SEQUENCE [LARGE SCALE GENOMIC DNA]</scope>
    <source>
        <strain evidence="2">Clone GOH B32 T37-40</strain>
    </source>
</reference>
<dbReference type="AlphaFoldDB" id="A0AAD4ZM78"/>
<organism evidence="2 3">
    <name type="scientific">Prunus dulcis</name>
    <name type="common">Almond</name>
    <name type="synonym">Amygdalus dulcis</name>
    <dbReference type="NCBI Taxonomy" id="3755"/>
    <lineage>
        <taxon>Eukaryota</taxon>
        <taxon>Viridiplantae</taxon>
        <taxon>Streptophyta</taxon>
        <taxon>Embryophyta</taxon>
        <taxon>Tracheophyta</taxon>
        <taxon>Spermatophyta</taxon>
        <taxon>Magnoliopsida</taxon>
        <taxon>eudicotyledons</taxon>
        <taxon>Gunneridae</taxon>
        <taxon>Pentapetalae</taxon>
        <taxon>rosids</taxon>
        <taxon>fabids</taxon>
        <taxon>Rosales</taxon>
        <taxon>Rosaceae</taxon>
        <taxon>Amygdaloideae</taxon>
        <taxon>Amygdaleae</taxon>
        <taxon>Prunus</taxon>
    </lineage>
</organism>